<protein>
    <submittedName>
        <fullName evidence="3">Uncharacterized protein</fullName>
    </submittedName>
</protein>
<name>A0ABY7ZT85_9ACTN</name>
<feature type="signal peptide" evidence="2">
    <location>
        <begin position="1"/>
        <end position="19"/>
    </location>
</feature>
<evidence type="ECO:0000313" key="3">
    <source>
        <dbReference type="EMBL" id="WDZ86256.1"/>
    </source>
</evidence>
<keyword evidence="2" id="KW-0732">Signal</keyword>
<evidence type="ECO:0000256" key="2">
    <source>
        <dbReference type="SAM" id="SignalP"/>
    </source>
</evidence>
<organism evidence="3 4">
    <name type="scientific">Micromonospora cathayae</name>
    <dbReference type="NCBI Taxonomy" id="3028804"/>
    <lineage>
        <taxon>Bacteria</taxon>
        <taxon>Bacillati</taxon>
        <taxon>Actinomycetota</taxon>
        <taxon>Actinomycetes</taxon>
        <taxon>Micromonosporales</taxon>
        <taxon>Micromonosporaceae</taxon>
        <taxon>Micromonospora</taxon>
    </lineage>
</organism>
<dbReference type="PROSITE" id="PS51257">
    <property type="entry name" value="PROKAR_LIPOPROTEIN"/>
    <property type="match status" value="1"/>
</dbReference>
<feature type="compositionally biased region" description="Polar residues" evidence="1">
    <location>
        <begin position="26"/>
        <end position="40"/>
    </location>
</feature>
<sequence length="131" mass="14034">MRTRMLLVVPLLLAGGTLAGGCTGTDRSGPTPNTMPTSASVPAEPTGYREFPYSLYTHCGVREANIEGRWYEAVQVLTDGDGGPPADWGFLTTQGTMRIISPTEAEFHHPSGPVVTFRLRPQATGPKEICS</sequence>
<proteinExistence type="predicted"/>
<dbReference type="RefSeq" id="WP_275033056.1">
    <property type="nucleotide sequence ID" value="NZ_CP118615.1"/>
</dbReference>
<feature type="chain" id="PRO_5045505171" evidence="2">
    <location>
        <begin position="20"/>
        <end position="131"/>
    </location>
</feature>
<keyword evidence="4" id="KW-1185">Reference proteome</keyword>
<accession>A0ABY7ZT85</accession>
<reference evidence="3 4" key="1">
    <citation type="submission" date="2023-02" db="EMBL/GenBank/DDBJ databases">
        <authorList>
            <person name="Mo P."/>
        </authorList>
    </citation>
    <scope>NUCLEOTIDE SEQUENCE [LARGE SCALE GENOMIC DNA]</scope>
    <source>
        <strain evidence="3 4">HUAS 3</strain>
    </source>
</reference>
<dbReference type="Proteomes" id="UP001219605">
    <property type="component" value="Chromosome"/>
</dbReference>
<feature type="region of interest" description="Disordered" evidence="1">
    <location>
        <begin position="20"/>
        <end position="43"/>
    </location>
</feature>
<evidence type="ECO:0000313" key="4">
    <source>
        <dbReference type="Proteomes" id="UP001219605"/>
    </source>
</evidence>
<dbReference type="EMBL" id="CP118615">
    <property type="protein sequence ID" value="WDZ86256.1"/>
    <property type="molecule type" value="Genomic_DNA"/>
</dbReference>
<gene>
    <name evidence="3" type="ORF">PVK37_07570</name>
</gene>
<evidence type="ECO:0000256" key="1">
    <source>
        <dbReference type="SAM" id="MobiDB-lite"/>
    </source>
</evidence>